<dbReference type="InterPro" id="IPR027359">
    <property type="entry name" value="Volt_channel_dom_sf"/>
</dbReference>
<feature type="transmembrane region" description="Helical" evidence="10">
    <location>
        <begin position="789"/>
        <end position="811"/>
    </location>
</feature>
<keyword evidence="13" id="KW-1185">Reference proteome</keyword>
<evidence type="ECO:0000256" key="6">
    <source>
        <dbReference type="ARBA" id="ARBA00023053"/>
    </source>
</evidence>
<dbReference type="GeneID" id="111252343"/>
<dbReference type="PROSITE" id="PS50042">
    <property type="entry name" value="CNMP_BINDING_3"/>
    <property type="match status" value="1"/>
</dbReference>
<dbReference type="InterPro" id="IPR014710">
    <property type="entry name" value="RmlC-like_jellyroll"/>
</dbReference>
<dbReference type="GO" id="GO:0005886">
    <property type="term" value="C:plasma membrane"/>
    <property type="evidence" value="ECO:0007669"/>
    <property type="project" value="UniProtKB-SubCell"/>
</dbReference>
<dbReference type="InterPro" id="IPR018422">
    <property type="entry name" value="Cation/H_exchanger_CPA1"/>
</dbReference>
<feature type="transmembrane region" description="Helical" evidence="10">
    <location>
        <begin position="156"/>
        <end position="173"/>
    </location>
</feature>
<evidence type="ECO:0000259" key="11">
    <source>
        <dbReference type="PROSITE" id="PS50042"/>
    </source>
</evidence>
<feature type="transmembrane region" description="Helical" evidence="10">
    <location>
        <begin position="280"/>
        <end position="301"/>
    </location>
</feature>
<feature type="transmembrane region" description="Helical" evidence="10">
    <location>
        <begin position="750"/>
        <end position="769"/>
    </location>
</feature>
<keyword evidence="9" id="KW-0739">Sodium transport</keyword>
<dbReference type="InterPro" id="IPR018490">
    <property type="entry name" value="cNMP-bd_dom_sf"/>
</dbReference>
<accession>A0A7M7KEW5</accession>
<keyword evidence="4 10" id="KW-0812">Transmembrane</keyword>
<keyword evidence="7" id="KW-0406">Ion transport</keyword>
<keyword evidence="8 10" id="KW-0472">Membrane</keyword>
<name>A0A7M7KEW5_VARDE</name>
<dbReference type="SUPFAM" id="SSF51206">
    <property type="entry name" value="cAMP-binding domain-like"/>
    <property type="match status" value="1"/>
</dbReference>
<keyword evidence="2" id="KW-0813">Transport</keyword>
<feature type="transmembrane region" description="Helical" evidence="10">
    <location>
        <begin position="185"/>
        <end position="204"/>
    </location>
</feature>
<feature type="transmembrane region" description="Helical" evidence="10">
    <location>
        <begin position="405"/>
        <end position="430"/>
    </location>
</feature>
<dbReference type="InterPro" id="IPR000595">
    <property type="entry name" value="cNMP-bd_dom"/>
</dbReference>
<dbReference type="GO" id="GO:0051453">
    <property type="term" value="P:regulation of intracellular pH"/>
    <property type="evidence" value="ECO:0007669"/>
    <property type="project" value="TreeGrafter"/>
</dbReference>
<evidence type="ECO:0000313" key="12">
    <source>
        <dbReference type="EnsemblMetazoa" id="XP_022665778"/>
    </source>
</evidence>
<dbReference type="OMA" id="RVVTFDC"/>
<keyword evidence="5 10" id="KW-1133">Transmembrane helix</keyword>
<comment type="subcellular location">
    <subcellularLocation>
        <location evidence="1">Cell membrane</location>
        <topology evidence="1">Multi-pass membrane protein</topology>
    </subcellularLocation>
</comment>
<dbReference type="EnsemblMetazoa" id="XM_022810043">
    <property type="protein sequence ID" value="XP_022665778"/>
    <property type="gene ID" value="LOC111252343"/>
</dbReference>
<feature type="transmembrane region" description="Helical" evidence="10">
    <location>
        <begin position="216"/>
        <end position="238"/>
    </location>
</feature>
<feature type="transmembrane region" description="Helical" evidence="10">
    <location>
        <begin position="442"/>
        <end position="462"/>
    </location>
</feature>
<feature type="domain" description="Cyclic nucleotide-binding" evidence="11">
    <location>
        <begin position="1008"/>
        <end position="1103"/>
    </location>
</feature>
<dbReference type="CDD" id="cd00038">
    <property type="entry name" value="CAP_ED"/>
    <property type="match status" value="1"/>
</dbReference>
<sequence>MSFETEPPIAGSDESGLLSSASVPIASLAETSGGSINSSVLEMFEMIPASMMPNLSNISAAQWSSVHRLLMGNRSDDKPAEEKFEEETHQLAAPILFLFLSFMFGAFVRFSMKRLQINLPYTVVLFVCGAFVGLASHAYPEVFQLYTKPASIDPKILLHVFLPILIFESAFAMDAHVFIKCFSQCLIMAVPGLIICASLTAFMSMNLFHAYNAWSWHYAFLFGAILSATDPVAVVALLRDIGTSKVLTTIIDGEALLNDGSAIVIYEVLLAMLIPGNEMNAGGVVLMFCRISIGGPVLGYVMGKVTIFLLAKVFNDSVIEITITISSAYIAYYLAEITFHVSGVLAVVALGTVLSANKVAISPEVEEFVHSFWEMMSYLANTLIFIIVGVLITEQALRYIEQNDLFLILVTYIAVTVFRFFMIGVLSPFLCRLGYGLQWQDAVVMTWGGLRGAVGLALALSVARNPYIEHPEVGHKILIHVSGIVMLTLLVNATTTNMLLRVLGMNALSSWKRANMRNAVNLITDVQYRAVDVTKDDVFLGDADWTYVKNYIEICDPYEEKEIQESSEKSFKMAKKRRSQSIMLRQADLPQQHLCADCADKHLCFPSLQDHEDLLNEARLRLINVQKVNYWHQFEKGLLLRESVLTLVRAADVVADKPGAFLTVSDLRSNWEIHGVHRWLQTHFVNKIQAWNESMRNSSESKPLSRRYHRVVADPYFRFFTSLVVLVDMICSVIEFILRLHREPENLTVRILRFTNVAFVAFYAAEAILKMLTYGFKPFFSTRWNRMDFLLLIVSVMAACLEMVIELLGTFRNSPYALLIRFSRLLRLLNLNRLLRILLPIGNKIARWVNDKINERITAGYDIGRGFELGQLEVSRVVDRIVHYKPIAERLQQICNESRLDMVRELAYLQDRYPDIAVAVKTRRAARHILNTSRSELNDLKKGGLLDDTVYQTLHRKIQMKMMHLRCAPSRMDPRPAVQTLKNLSWIAGNEETFRFFRENVTLRHLMAGTTLCRQGDISDGLYLIIVGVAKEEGQVQLDRINGGLPVIDSYHWFSSDATHSANPSQLKDILTTGSCIGEISYLTKRPRDTNVICETDVKVYHIKGQVLDAAFLFQSGVQGKFVRSVALRISREILSMEAKCEDWTTNKIMLHLDEAIVHDLSSQKIFNVLPGTEDVILVQGCASDGSGNGDTYCGPCYVPKTVTSLKFDMIAAHLPILVTVGGTETEEGTPGTGNPHLHGGPHGLFFSSGWAEKVRHLSVSSQFGKGHYRGGELGEIVRKRSFSEHSTSTRHLVAARSKTLGAPASLPLSAAELELCERAESVAELPKHNMPWMVSGSLRGRFNMADTMHPISAPSTATTEEDGKQIGRRDHINHGFEPDSCSIVFNSEDETESGEANILNDVGNIDEDAKSETLSQRL</sequence>
<feature type="transmembrane region" description="Helical" evidence="10">
    <location>
        <begin position="91"/>
        <end position="110"/>
    </location>
</feature>
<evidence type="ECO:0000313" key="13">
    <source>
        <dbReference type="Proteomes" id="UP000594260"/>
    </source>
</evidence>
<organism evidence="12 13">
    <name type="scientific">Varroa destructor</name>
    <name type="common">Honeybee mite</name>
    <dbReference type="NCBI Taxonomy" id="109461"/>
    <lineage>
        <taxon>Eukaryota</taxon>
        <taxon>Metazoa</taxon>
        <taxon>Ecdysozoa</taxon>
        <taxon>Arthropoda</taxon>
        <taxon>Chelicerata</taxon>
        <taxon>Arachnida</taxon>
        <taxon>Acari</taxon>
        <taxon>Parasitiformes</taxon>
        <taxon>Mesostigmata</taxon>
        <taxon>Gamasina</taxon>
        <taxon>Dermanyssoidea</taxon>
        <taxon>Varroidae</taxon>
        <taxon>Varroa</taxon>
    </lineage>
</organism>
<dbReference type="Gene3D" id="1.20.120.350">
    <property type="entry name" value="Voltage-gated potassium channels. Chain C"/>
    <property type="match status" value="1"/>
</dbReference>
<dbReference type="KEGG" id="vde:111252343"/>
<dbReference type="Gene3D" id="2.60.120.10">
    <property type="entry name" value="Jelly Rolls"/>
    <property type="match status" value="1"/>
</dbReference>
<dbReference type="GO" id="GO:0015385">
    <property type="term" value="F:sodium:proton antiporter activity"/>
    <property type="evidence" value="ECO:0007669"/>
    <property type="project" value="InterPro"/>
</dbReference>
<evidence type="ECO:0000256" key="8">
    <source>
        <dbReference type="ARBA" id="ARBA00023136"/>
    </source>
</evidence>
<feature type="transmembrane region" description="Helical" evidence="10">
    <location>
        <begin position="477"/>
        <end position="503"/>
    </location>
</feature>
<dbReference type="InterPro" id="IPR006153">
    <property type="entry name" value="Cation/H_exchanger_TM"/>
</dbReference>
<dbReference type="GO" id="GO:0098719">
    <property type="term" value="P:sodium ion import across plasma membrane"/>
    <property type="evidence" value="ECO:0007669"/>
    <property type="project" value="TreeGrafter"/>
</dbReference>
<dbReference type="Proteomes" id="UP000594260">
    <property type="component" value="Unplaced"/>
</dbReference>
<keyword evidence="6" id="KW-0915">Sodium</keyword>
<reference evidence="12" key="1">
    <citation type="submission" date="2021-01" db="UniProtKB">
        <authorList>
            <consortium name="EnsemblMetazoa"/>
        </authorList>
    </citation>
    <scope>IDENTIFICATION</scope>
</reference>
<dbReference type="Gene3D" id="6.10.140.1330">
    <property type="match status" value="1"/>
</dbReference>
<dbReference type="InterPro" id="IPR005821">
    <property type="entry name" value="Ion_trans_dom"/>
</dbReference>
<evidence type="ECO:0000256" key="10">
    <source>
        <dbReference type="SAM" id="Phobius"/>
    </source>
</evidence>
<feature type="transmembrane region" description="Helical" evidence="10">
    <location>
        <begin position="117"/>
        <end position="136"/>
    </location>
</feature>
<dbReference type="GO" id="GO:0015386">
    <property type="term" value="F:potassium:proton antiporter activity"/>
    <property type="evidence" value="ECO:0007669"/>
    <property type="project" value="TreeGrafter"/>
</dbReference>
<protein>
    <recommendedName>
        <fullName evidence="11">Cyclic nucleotide-binding domain-containing protein</fullName>
    </recommendedName>
</protein>
<proteinExistence type="predicted"/>
<evidence type="ECO:0000256" key="9">
    <source>
        <dbReference type="ARBA" id="ARBA00023201"/>
    </source>
</evidence>
<feature type="transmembrane region" description="Helical" evidence="10">
    <location>
        <begin position="341"/>
        <end position="360"/>
    </location>
</feature>
<dbReference type="SUPFAM" id="SSF81324">
    <property type="entry name" value="Voltage-gated potassium channels"/>
    <property type="match status" value="1"/>
</dbReference>
<dbReference type="OrthoDB" id="441412at2759"/>
<dbReference type="InParanoid" id="A0A7M7KEW5"/>
<dbReference type="PANTHER" id="PTHR10110:SF86">
    <property type="entry name" value="SODIUM_HYDROGEN EXCHANGER 7"/>
    <property type="match status" value="1"/>
</dbReference>
<dbReference type="Pfam" id="PF00999">
    <property type="entry name" value="Na_H_Exchanger"/>
    <property type="match status" value="1"/>
</dbReference>
<dbReference type="GO" id="GO:0005216">
    <property type="term" value="F:monoatomic ion channel activity"/>
    <property type="evidence" value="ECO:0007669"/>
    <property type="project" value="InterPro"/>
</dbReference>
<dbReference type="Pfam" id="PF00520">
    <property type="entry name" value="Ion_trans"/>
    <property type="match status" value="1"/>
</dbReference>
<evidence type="ECO:0000256" key="7">
    <source>
        <dbReference type="ARBA" id="ARBA00023065"/>
    </source>
</evidence>
<dbReference type="PANTHER" id="PTHR10110">
    <property type="entry name" value="SODIUM/HYDROGEN EXCHANGER"/>
    <property type="match status" value="1"/>
</dbReference>
<keyword evidence="3" id="KW-1003">Cell membrane</keyword>
<feature type="transmembrane region" description="Helical" evidence="10">
    <location>
        <begin position="372"/>
        <end position="393"/>
    </location>
</feature>
<evidence type="ECO:0000256" key="2">
    <source>
        <dbReference type="ARBA" id="ARBA00022448"/>
    </source>
</evidence>
<evidence type="ECO:0000256" key="1">
    <source>
        <dbReference type="ARBA" id="ARBA00004651"/>
    </source>
</evidence>
<feature type="transmembrane region" description="Helical" evidence="10">
    <location>
        <begin position="313"/>
        <end position="335"/>
    </location>
</feature>
<evidence type="ECO:0000256" key="4">
    <source>
        <dbReference type="ARBA" id="ARBA00022692"/>
    </source>
</evidence>
<evidence type="ECO:0000256" key="5">
    <source>
        <dbReference type="ARBA" id="ARBA00022989"/>
    </source>
</evidence>
<evidence type="ECO:0000256" key="3">
    <source>
        <dbReference type="ARBA" id="ARBA00022475"/>
    </source>
</evidence>
<dbReference type="RefSeq" id="XP_022665778.1">
    <property type="nucleotide sequence ID" value="XM_022810043.1"/>
</dbReference>